<accession>A0A7Z0CGA0</accession>
<dbReference type="Proteomes" id="UP000547973">
    <property type="component" value="Unassembled WGS sequence"/>
</dbReference>
<dbReference type="EMBL" id="JACBZO010000001">
    <property type="protein sequence ID" value="NYI40171.1"/>
    <property type="molecule type" value="Genomic_DNA"/>
</dbReference>
<gene>
    <name evidence="1" type="ORF">BKA03_000290</name>
</gene>
<keyword evidence="2" id="KW-1185">Reference proteome</keyword>
<sequence length="143" mass="15209">MVTRGEGTIDTAALHTLTHRLGEGASRYAPAAHDEIDGLPDRNPGEALGKCERIPVGPRAIILDCGTSRVPGFTHVLWISGSAEVMLGSNTMDNFGLIIGRVVGVEAYSWEDSERLNVRAPGLGWENLLRDAQDALAGYLAAA</sequence>
<dbReference type="AlphaFoldDB" id="A0A7Z0CGA0"/>
<reference evidence="1 2" key="1">
    <citation type="submission" date="2020-07" db="EMBL/GenBank/DDBJ databases">
        <title>Sequencing the genomes of 1000 actinobacteria strains.</title>
        <authorList>
            <person name="Klenk H.-P."/>
        </authorList>
    </citation>
    <scope>NUCLEOTIDE SEQUENCE [LARGE SCALE GENOMIC DNA]</scope>
    <source>
        <strain evidence="1 2">DSM 19970</strain>
    </source>
</reference>
<dbReference type="OrthoDB" id="5147498at2"/>
<protein>
    <submittedName>
        <fullName evidence="1">Uncharacterized protein</fullName>
    </submittedName>
</protein>
<comment type="caution">
    <text evidence="1">The sequence shown here is derived from an EMBL/GenBank/DDBJ whole genome shotgun (WGS) entry which is preliminary data.</text>
</comment>
<evidence type="ECO:0000313" key="1">
    <source>
        <dbReference type="EMBL" id="NYI40171.1"/>
    </source>
</evidence>
<organism evidence="1 2">
    <name type="scientific">Demequina lutea</name>
    <dbReference type="NCBI Taxonomy" id="431489"/>
    <lineage>
        <taxon>Bacteria</taxon>
        <taxon>Bacillati</taxon>
        <taxon>Actinomycetota</taxon>
        <taxon>Actinomycetes</taxon>
        <taxon>Micrococcales</taxon>
        <taxon>Demequinaceae</taxon>
        <taxon>Demequina</taxon>
    </lineage>
</organism>
<evidence type="ECO:0000313" key="2">
    <source>
        <dbReference type="Proteomes" id="UP000547973"/>
    </source>
</evidence>
<name>A0A7Z0CGA0_9MICO</name>
<dbReference type="RefSeq" id="WP_062074840.1">
    <property type="nucleotide sequence ID" value="NZ_BBRC01000004.1"/>
</dbReference>
<proteinExistence type="predicted"/>